<organism evidence="2 3">
    <name type="scientific">Christiangramia forsetii</name>
    <dbReference type="NCBI Taxonomy" id="411153"/>
    <lineage>
        <taxon>Bacteria</taxon>
        <taxon>Pseudomonadati</taxon>
        <taxon>Bacteroidota</taxon>
        <taxon>Flavobacteriia</taxon>
        <taxon>Flavobacteriales</taxon>
        <taxon>Flavobacteriaceae</taxon>
        <taxon>Christiangramia</taxon>
    </lineage>
</organism>
<keyword evidence="1" id="KW-0732">Signal</keyword>
<evidence type="ECO:0000313" key="2">
    <source>
        <dbReference type="EMBL" id="GGG32497.1"/>
    </source>
</evidence>
<sequence length="502" mass="58541">MKLILNCFLIVFFLTVKLSAQEISGTVKEYNSNKTIAFATVKYLENRGVITNEEGYFKIPNIEGVSQISISSIGYETRMLNIEEMDSVIYLKPNTIELSSVFISNSKMEPEAIVEKALASVQANYDFGLRKKRFFMRKSYIDKVNELKLDVEESTVEGIDQKFMDNIIEQIPNYIDSYREYFGDFYGDYETQKVQLLKVANLENPINEGSADEIVERFEKILQENVKEGTFLKVKSGIIGFKMDSEELNEEIEDSRSSREPGMKTAAELEEEDLKKRRSTLSRAQVFITDLMKDMFWLEDIRLDVFEKTRKYDFTVEGYIAIQNSIAYVVAFEPKRGADFKGKIYVDTEDFGIHRLEYENVKILKSFSLFGISTQDNVFRGKMIFNKNDNNKYAPKFIEQQFGNRVEVDRPLSLLVKKDGFLFKKKLQEVDLELKIDNSSLNKLEFFIYDDESLQKSNFEEISVSENFEYKTFKKYDPEFWSDYNILEPNTAIKQFTSLENE</sequence>
<evidence type="ECO:0000256" key="1">
    <source>
        <dbReference type="SAM" id="SignalP"/>
    </source>
</evidence>
<proteinExistence type="predicted"/>
<dbReference type="RefSeq" id="WP_011710840.1">
    <property type="nucleotide sequence ID" value="NZ_BMIX01000002.1"/>
</dbReference>
<protein>
    <recommendedName>
        <fullName evidence="4">Carboxypeptidase-like regulatory domain-containing protein</fullName>
    </recommendedName>
</protein>
<feature type="signal peptide" evidence="1">
    <location>
        <begin position="1"/>
        <end position="20"/>
    </location>
</feature>
<dbReference type="EMBL" id="BMIX01000002">
    <property type="protein sequence ID" value="GGG32497.1"/>
    <property type="molecule type" value="Genomic_DNA"/>
</dbReference>
<evidence type="ECO:0008006" key="4">
    <source>
        <dbReference type="Google" id="ProtNLM"/>
    </source>
</evidence>
<feature type="chain" id="PRO_5047519204" description="Carboxypeptidase-like regulatory domain-containing protein" evidence="1">
    <location>
        <begin position="21"/>
        <end position="502"/>
    </location>
</feature>
<dbReference type="Proteomes" id="UP000605733">
    <property type="component" value="Unassembled WGS sequence"/>
</dbReference>
<dbReference type="InterPro" id="IPR008969">
    <property type="entry name" value="CarboxyPept-like_regulatory"/>
</dbReference>
<dbReference type="Pfam" id="PF13715">
    <property type="entry name" value="CarbopepD_reg_2"/>
    <property type="match status" value="1"/>
</dbReference>
<gene>
    <name evidence="2" type="ORF">GCM10011532_15050</name>
</gene>
<comment type="caution">
    <text evidence="2">The sequence shown here is derived from an EMBL/GenBank/DDBJ whole genome shotgun (WGS) entry which is preliminary data.</text>
</comment>
<evidence type="ECO:0000313" key="3">
    <source>
        <dbReference type="Proteomes" id="UP000605733"/>
    </source>
</evidence>
<dbReference type="SUPFAM" id="SSF49464">
    <property type="entry name" value="Carboxypeptidase regulatory domain-like"/>
    <property type="match status" value="1"/>
</dbReference>
<keyword evidence="3" id="KW-1185">Reference proteome</keyword>
<reference evidence="3" key="1">
    <citation type="journal article" date="2019" name="Int. J. Syst. Evol. Microbiol.">
        <title>The Global Catalogue of Microorganisms (GCM) 10K type strain sequencing project: providing services to taxonomists for standard genome sequencing and annotation.</title>
        <authorList>
            <consortium name="The Broad Institute Genomics Platform"/>
            <consortium name="The Broad Institute Genome Sequencing Center for Infectious Disease"/>
            <person name="Wu L."/>
            <person name="Ma J."/>
        </authorList>
    </citation>
    <scope>NUCLEOTIDE SEQUENCE [LARGE SCALE GENOMIC DNA]</scope>
    <source>
        <strain evidence="3">CGMCC 1.15422</strain>
    </source>
</reference>
<accession>A0ABQ1WL81</accession>
<name>A0ABQ1WL81_9FLAO</name>